<dbReference type="UniPathway" id="UPA00196"/>
<protein>
    <submittedName>
        <fullName evidence="9">GPI transamidase component GAB1</fullName>
    </submittedName>
</protein>
<keyword evidence="4" id="KW-0337">GPI-anchor biosynthesis</keyword>
<comment type="caution">
    <text evidence="9">The sequence shown here is derived from an EMBL/GenBank/DDBJ whole genome shotgun (WGS) entry which is preliminary data.</text>
</comment>
<dbReference type="InterPro" id="IPR009600">
    <property type="entry name" value="PIG-U"/>
</dbReference>
<sequence length="408" mass="46500">MTNQNVVVVICGALRLLISATFPSLRSQLDNTVEFSTPFTSFKSLSEGVFLYDNGFPLYNGGVVHHSPLLIAFMSVIMKFRLDGLLYAVIDCIICWQLMEIVKSNNATILQLLQKKDHILIGIIYALNPLLVLSNISGSTVIFTHFAISSALYFSSKGRYTTSTFFMALASSLSIYSILLVIPFLALNVRSSEKAAGSKQFKMLLRDNLQSYLLFFSLLLLWSYKVSYQSFDFLSACYFQYMTFAKSFPNIGLWWYFFIEMFSSFIPFFKGVFNLLLVCFILPFTIRFNRLPIVAFVLSLGWIVLINPYPTLGAYGFLISLVPLFDKIYGYMKYPVISFLLLMHAVILSPLFYHLWIDLGSGNSNFFFALTFVYALGLSSILSDLIWGSLRLEYDGRKQDFNKRVTQI</sequence>
<dbReference type="PhylomeDB" id="A0A0W0CHL7"/>
<evidence type="ECO:0000256" key="6">
    <source>
        <dbReference type="ARBA" id="ARBA00022824"/>
    </source>
</evidence>
<dbReference type="AlphaFoldDB" id="A0A0W0CHL7"/>
<keyword evidence="7" id="KW-1133">Transmembrane helix</keyword>
<dbReference type="VEuPathDB" id="FungiDB:GVI51_H00033"/>
<dbReference type="VEuPathDB" id="FungiDB:GWK60_H00033"/>
<dbReference type="VEuPathDB" id="FungiDB:CAGL0H00220g"/>
<dbReference type="VEuPathDB" id="FungiDB:B1J91_H00220g"/>
<reference evidence="9 10" key="1">
    <citation type="submission" date="2015-10" db="EMBL/GenBank/DDBJ databases">
        <title>Draft genomes sequences of Candida glabrata isolates 1A, 1B, 2A, 2B, 3A and 3B.</title>
        <authorList>
            <person name="Haavelsrud O.E."/>
            <person name="Gaustad P."/>
        </authorList>
    </citation>
    <scope>NUCLEOTIDE SEQUENCE [LARGE SCALE GENOMIC DNA]</scope>
    <source>
        <strain evidence="9">910700640</strain>
    </source>
</reference>
<keyword evidence="8" id="KW-0472">Membrane</keyword>
<comment type="pathway">
    <text evidence="2">Glycolipid biosynthesis; glycosylphosphatidylinositol-anchor biosynthesis.</text>
</comment>
<evidence type="ECO:0000256" key="7">
    <source>
        <dbReference type="ARBA" id="ARBA00022989"/>
    </source>
</evidence>
<evidence type="ECO:0000256" key="2">
    <source>
        <dbReference type="ARBA" id="ARBA00004687"/>
    </source>
</evidence>
<name>A0A0W0CHL7_CANGB</name>
<evidence type="ECO:0000256" key="3">
    <source>
        <dbReference type="ARBA" id="ARBA00010026"/>
    </source>
</evidence>
<evidence type="ECO:0000313" key="9">
    <source>
        <dbReference type="EMBL" id="KTA99097.1"/>
    </source>
</evidence>
<evidence type="ECO:0000256" key="5">
    <source>
        <dbReference type="ARBA" id="ARBA00022692"/>
    </source>
</evidence>
<proteinExistence type="inferred from homology"/>
<evidence type="ECO:0000256" key="1">
    <source>
        <dbReference type="ARBA" id="ARBA00004477"/>
    </source>
</evidence>
<dbReference type="GO" id="GO:0042765">
    <property type="term" value="C:GPI-anchor transamidase complex"/>
    <property type="evidence" value="ECO:0007669"/>
    <property type="project" value="EnsemblFungi"/>
</dbReference>
<comment type="subcellular location">
    <subcellularLocation>
        <location evidence="1">Endoplasmic reticulum membrane</location>
        <topology evidence="1">Multi-pass membrane protein</topology>
    </subcellularLocation>
</comment>
<organism evidence="9 10">
    <name type="scientific">Candida glabrata</name>
    <name type="common">Yeast</name>
    <name type="synonym">Torulopsis glabrata</name>
    <dbReference type="NCBI Taxonomy" id="5478"/>
    <lineage>
        <taxon>Eukaryota</taxon>
        <taxon>Fungi</taxon>
        <taxon>Dikarya</taxon>
        <taxon>Ascomycota</taxon>
        <taxon>Saccharomycotina</taxon>
        <taxon>Saccharomycetes</taxon>
        <taxon>Saccharomycetales</taxon>
        <taxon>Saccharomycetaceae</taxon>
        <taxon>Nakaseomyces</taxon>
    </lineage>
</organism>
<dbReference type="OMA" id="ALWHLWI"/>
<dbReference type="PANTHER" id="PTHR13121">
    <property type="entry name" value="GPI TRANSAMIDASE COMPONENT PIG-U"/>
    <property type="match status" value="1"/>
</dbReference>
<gene>
    <name evidence="9" type="ORF">AO440_001907</name>
</gene>
<evidence type="ECO:0000256" key="4">
    <source>
        <dbReference type="ARBA" id="ARBA00022502"/>
    </source>
</evidence>
<comment type="similarity">
    <text evidence="3">Belongs to the PIGU family.</text>
</comment>
<evidence type="ECO:0000313" key="10">
    <source>
        <dbReference type="Proteomes" id="UP000054886"/>
    </source>
</evidence>
<dbReference type="GO" id="GO:0006506">
    <property type="term" value="P:GPI anchor biosynthetic process"/>
    <property type="evidence" value="ECO:0007669"/>
    <property type="project" value="UniProtKB-UniPathway"/>
</dbReference>
<keyword evidence="5" id="KW-0812">Transmembrane</keyword>
<dbReference type="Proteomes" id="UP000054886">
    <property type="component" value="Unassembled WGS sequence"/>
</dbReference>
<dbReference type="VEuPathDB" id="FungiDB:GW608_H00033"/>
<dbReference type="PANTHER" id="PTHR13121:SF0">
    <property type="entry name" value="PHOSPHATIDYLINOSITOL GLYCAN ANCHOR BIOSYNTHESIS CLASS U PROTEIN"/>
    <property type="match status" value="1"/>
</dbReference>
<dbReference type="OrthoDB" id="549017at2759"/>
<keyword evidence="6" id="KW-0256">Endoplasmic reticulum</keyword>
<dbReference type="EMBL" id="LLZZ01000148">
    <property type="protein sequence ID" value="KTA99097.1"/>
    <property type="molecule type" value="Genomic_DNA"/>
</dbReference>
<dbReference type="GO" id="GO:0016255">
    <property type="term" value="P:attachment of GPI anchor to protein"/>
    <property type="evidence" value="ECO:0007669"/>
    <property type="project" value="EnsemblFungi"/>
</dbReference>
<accession>A0A0W0CHL7</accession>
<dbReference type="Pfam" id="PF06728">
    <property type="entry name" value="PIG-U"/>
    <property type="match status" value="1"/>
</dbReference>
<evidence type="ECO:0000256" key="8">
    <source>
        <dbReference type="ARBA" id="ARBA00023136"/>
    </source>
</evidence>